<keyword evidence="5 6" id="KW-0472">Membrane</keyword>
<accession>A0A9Q3W3R9</accession>
<evidence type="ECO:0000256" key="1">
    <source>
        <dbReference type="ARBA" id="ARBA00004651"/>
    </source>
</evidence>
<evidence type="ECO:0000259" key="8">
    <source>
        <dbReference type="Pfam" id="PF12704"/>
    </source>
</evidence>
<evidence type="ECO:0000313" key="9">
    <source>
        <dbReference type="EMBL" id="MCE7507802.1"/>
    </source>
</evidence>
<reference evidence="9" key="1">
    <citation type="submission" date="2022-01" db="EMBL/GenBank/DDBJ databases">
        <authorList>
            <person name="Karlyshev A.V."/>
            <person name="Jaspars M."/>
        </authorList>
    </citation>
    <scope>NUCLEOTIDE SEQUENCE</scope>
    <source>
        <strain evidence="9">AGSA3-2</strain>
    </source>
</reference>
<protein>
    <submittedName>
        <fullName evidence="9">ABC transporter permease</fullName>
    </submittedName>
</protein>
<organism evidence="9 10">
    <name type="scientific">Alloalcanivorax xenomutans</name>
    <dbReference type="NCBI Taxonomy" id="1094342"/>
    <lineage>
        <taxon>Bacteria</taxon>
        <taxon>Pseudomonadati</taxon>
        <taxon>Pseudomonadota</taxon>
        <taxon>Gammaproteobacteria</taxon>
        <taxon>Oceanospirillales</taxon>
        <taxon>Alcanivoracaceae</taxon>
        <taxon>Alloalcanivorax</taxon>
    </lineage>
</organism>
<dbReference type="EMBL" id="JAJVKT010000004">
    <property type="protein sequence ID" value="MCE7507802.1"/>
    <property type="molecule type" value="Genomic_DNA"/>
</dbReference>
<feature type="domain" description="ABC3 transporter permease C-terminal" evidence="7">
    <location>
        <begin position="291"/>
        <end position="409"/>
    </location>
</feature>
<dbReference type="Pfam" id="PF12704">
    <property type="entry name" value="MacB_PCD"/>
    <property type="match status" value="1"/>
</dbReference>
<gene>
    <name evidence="9" type="ORF">LZG35_04080</name>
</gene>
<keyword evidence="2" id="KW-1003">Cell membrane</keyword>
<dbReference type="PANTHER" id="PTHR43738">
    <property type="entry name" value="ABC TRANSPORTER, MEMBRANE PROTEIN"/>
    <property type="match status" value="1"/>
</dbReference>
<feature type="transmembrane region" description="Helical" evidence="6">
    <location>
        <begin position="384"/>
        <end position="403"/>
    </location>
</feature>
<keyword evidence="4 6" id="KW-1133">Transmembrane helix</keyword>
<dbReference type="InterPro" id="IPR051125">
    <property type="entry name" value="ABC-4/HrtB_transporter"/>
</dbReference>
<comment type="subcellular location">
    <subcellularLocation>
        <location evidence="1">Cell membrane</location>
        <topology evidence="1">Multi-pass membrane protein</topology>
    </subcellularLocation>
</comment>
<evidence type="ECO:0000256" key="5">
    <source>
        <dbReference type="ARBA" id="ARBA00023136"/>
    </source>
</evidence>
<evidence type="ECO:0000259" key="7">
    <source>
        <dbReference type="Pfam" id="PF02687"/>
    </source>
</evidence>
<comment type="caution">
    <text evidence="9">The sequence shown here is derived from an EMBL/GenBank/DDBJ whole genome shotgun (WGS) entry which is preliminary data.</text>
</comment>
<proteinExistence type="predicted"/>
<dbReference type="InterPro" id="IPR025857">
    <property type="entry name" value="MacB_PCD"/>
</dbReference>
<dbReference type="Pfam" id="PF02687">
    <property type="entry name" value="FtsX"/>
    <property type="match status" value="1"/>
</dbReference>
<evidence type="ECO:0000256" key="2">
    <source>
        <dbReference type="ARBA" id="ARBA00022475"/>
    </source>
</evidence>
<dbReference type="KEGG" id="axe:P40_14030"/>
<sequence>MLWRLTLRSLWHRRATLVLVVLAIALSTALLTGVERVRQETRDRFTSTVSGVDLIVGKPSGALNLLLYSVFRLGEPVANMDWESVEAITNRPEVAWVVPISLGDNLRGFPVVGTTTDYFRYYRYGRDEPLRFSDGEPFDDVFDTVLGAGVAARLGLKVGDEVVLGHGTGTVSVRRHDTMPFKVRGVLAATSTPVDQSVHISLAAMTAIHLDWVAGTPLPGRHTSPDQARSRDLQPDSVTSLLVGLNSRVAVFQMQRWINTRAPEPLQAVIPGVALGQMWRMLGMVEQALRVISVAVLGVALLVMLSALLTALNERRREMAILRALGARPWQIGLLMVGESALLSLVGVAAGVLFLQGVAALAMPVLSERLGMALSLWRPAPLEVLWLLVVLVSGTLVGLIPAWRAYRHTLSDGLTPRY</sequence>
<keyword evidence="3 6" id="KW-0812">Transmembrane</keyword>
<dbReference type="RefSeq" id="WP_080531224.1">
    <property type="nucleotide sequence ID" value="NZ_CP012331.1"/>
</dbReference>
<evidence type="ECO:0000313" key="10">
    <source>
        <dbReference type="Proteomes" id="UP001107961"/>
    </source>
</evidence>
<dbReference type="InterPro" id="IPR003838">
    <property type="entry name" value="ABC3_permease_C"/>
</dbReference>
<dbReference type="GO" id="GO:0005886">
    <property type="term" value="C:plasma membrane"/>
    <property type="evidence" value="ECO:0007669"/>
    <property type="project" value="UniProtKB-SubCell"/>
</dbReference>
<evidence type="ECO:0000256" key="6">
    <source>
        <dbReference type="SAM" id="Phobius"/>
    </source>
</evidence>
<feature type="transmembrane region" description="Helical" evidence="6">
    <location>
        <begin position="333"/>
        <end position="364"/>
    </location>
</feature>
<dbReference type="Proteomes" id="UP001107961">
    <property type="component" value="Unassembled WGS sequence"/>
</dbReference>
<dbReference type="AlphaFoldDB" id="A0A9Q3W3R9"/>
<keyword evidence="10" id="KW-1185">Reference proteome</keyword>
<dbReference type="PANTHER" id="PTHR43738:SF2">
    <property type="entry name" value="ABC TRANSPORTER PERMEASE"/>
    <property type="match status" value="1"/>
</dbReference>
<name>A0A9Q3W3R9_9GAMM</name>
<evidence type="ECO:0000256" key="3">
    <source>
        <dbReference type="ARBA" id="ARBA00022692"/>
    </source>
</evidence>
<evidence type="ECO:0000256" key="4">
    <source>
        <dbReference type="ARBA" id="ARBA00022989"/>
    </source>
</evidence>
<feature type="transmembrane region" description="Helical" evidence="6">
    <location>
        <begin position="291"/>
        <end position="312"/>
    </location>
</feature>
<feature type="domain" description="MacB-like periplasmic core" evidence="8">
    <location>
        <begin position="17"/>
        <end position="256"/>
    </location>
</feature>